<dbReference type="InterPro" id="IPR017571">
    <property type="entry name" value="NrfH"/>
</dbReference>
<dbReference type="InterPro" id="IPR051174">
    <property type="entry name" value="Cytochrome_c-type_ET"/>
</dbReference>
<evidence type="ECO:0000256" key="3">
    <source>
        <dbReference type="ARBA" id="ARBA00022448"/>
    </source>
</evidence>
<keyword evidence="3" id="KW-0813">Transport</keyword>
<dbReference type="EMBL" id="FUWL01000006">
    <property type="protein sequence ID" value="SJZ49924.1"/>
    <property type="molecule type" value="Genomic_DNA"/>
</dbReference>
<keyword evidence="6 12" id="KW-0812">Transmembrane</keyword>
<evidence type="ECO:0000256" key="4">
    <source>
        <dbReference type="ARBA" id="ARBA00022475"/>
    </source>
</evidence>
<evidence type="ECO:0000313" key="14">
    <source>
        <dbReference type="EMBL" id="SJZ49924.1"/>
    </source>
</evidence>
<dbReference type="GO" id="GO:0009055">
    <property type="term" value="F:electron transfer activity"/>
    <property type="evidence" value="ECO:0007669"/>
    <property type="project" value="TreeGrafter"/>
</dbReference>
<dbReference type="GO" id="GO:0046872">
    <property type="term" value="F:metal ion binding"/>
    <property type="evidence" value="ECO:0007669"/>
    <property type="project" value="UniProtKB-KW"/>
</dbReference>
<dbReference type="InterPro" id="IPR038266">
    <property type="entry name" value="NapC/NirT_cytc_sf"/>
</dbReference>
<dbReference type="NCBIfam" id="TIGR03153">
    <property type="entry name" value="cytochr_NrfH"/>
    <property type="match status" value="1"/>
</dbReference>
<evidence type="ECO:0000256" key="1">
    <source>
        <dbReference type="ARBA" id="ARBA00004236"/>
    </source>
</evidence>
<reference evidence="14 15" key="1">
    <citation type="submission" date="2017-02" db="EMBL/GenBank/DDBJ databases">
        <authorList>
            <person name="Peterson S.W."/>
        </authorList>
    </citation>
    <scope>NUCLEOTIDE SEQUENCE [LARGE SCALE GENOMIC DNA]</scope>
    <source>
        <strain evidence="14 15">ATCC 700135</strain>
    </source>
</reference>
<keyword evidence="9 12" id="KW-1133">Transmembrane helix</keyword>
<dbReference type="GO" id="GO:0022900">
    <property type="term" value="P:electron transport chain"/>
    <property type="evidence" value="ECO:0007669"/>
    <property type="project" value="InterPro"/>
</dbReference>
<keyword evidence="10" id="KW-0408">Iron</keyword>
<dbReference type="AlphaFoldDB" id="A0A1T4L5H1"/>
<feature type="transmembrane region" description="Helical" evidence="12">
    <location>
        <begin position="35"/>
        <end position="53"/>
    </location>
</feature>
<evidence type="ECO:0000256" key="12">
    <source>
        <dbReference type="SAM" id="Phobius"/>
    </source>
</evidence>
<evidence type="ECO:0000313" key="15">
    <source>
        <dbReference type="Proteomes" id="UP000189956"/>
    </source>
</evidence>
<evidence type="ECO:0000256" key="11">
    <source>
        <dbReference type="ARBA" id="ARBA00023136"/>
    </source>
</evidence>
<keyword evidence="8" id="KW-0249">Electron transport</keyword>
<name>A0A1T4L5H1_PORCN</name>
<evidence type="ECO:0000256" key="10">
    <source>
        <dbReference type="ARBA" id="ARBA00023004"/>
    </source>
</evidence>
<evidence type="ECO:0000256" key="2">
    <source>
        <dbReference type="ARBA" id="ARBA00007395"/>
    </source>
</evidence>
<dbReference type="InterPro" id="IPR036280">
    <property type="entry name" value="Multihaem_cyt_sf"/>
</dbReference>
<evidence type="ECO:0000256" key="7">
    <source>
        <dbReference type="ARBA" id="ARBA00022723"/>
    </source>
</evidence>
<dbReference type="GO" id="GO:0005886">
    <property type="term" value="C:plasma membrane"/>
    <property type="evidence" value="ECO:0007669"/>
    <property type="project" value="UniProtKB-SubCell"/>
</dbReference>
<keyword evidence="11 12" id="KW-0472">Membrane</keyword>
<comment type="subcellular location">
    <subcellularLocation>
        <location evidence="1">Cell membrane</location>
    </subcellularLocation>
</comment>
<keyword evidence="5" id="KW-0349">Heme</keyword>
<dbReference type="Proteomes" id="UP000189956">
    <property type="component" value="Unassembled WGS sequence"/>
</dbReference>
<dbReference type="SUPFAM" id="SSF48695">
    <property type="entry name" value="Multiheme cytochromes"/>
    <property type="match status" value="1"/>
</dbReference>
<dbReference type="PANTHER" id="PTHR30333">
    <property type="entry name" value="CYTOCHROME C-TYPE PROTEIN"/>
    <property type="match status" value="1"/>
</dbReference>
<dbReference type="GO" id="GO:0009061">
    <property type="term" value="P:anaerobic respiration"/>
    <property type="evidence" value="ECO:0007669"/>
    <property type="project" value="TreeGrafter"/>
</dbReference>
<evidence type="ECO:0000256" key="9">
    <source>
        <dbReference type="ARBA" id="ARBA00022989"/>
    </source>
</evidence>
<dbReference type="Gene3D" id="1.10.3820.10">
    <property type="entry name" value="Di-heme elbow motif domain"/>
    <property type="match status" value="1"/>
</dbReference>
<protein>
    <submittedName>
        <fullName evidence="14">Cytochrome c nitrite reductase small subunit</fullName>
    </submittedName>
</protein>
<proteinExistence type="inferred from homology"/>
<gene>
    <name evidence="14" type="ORF">SAMN02745205_01039</name>
</gene>
<keyword evidence="4" id="KW-1003">Cell membrane</keyword>
<accession>A0A1T4L5H1</accession>
<dbReference type="InterPro" id="IPR005126">
    <property type="entry name" value="NapC/NirT_cyt_c_N"/>
</dbReference>
<dbReference type="PANTHER" id="PTHR30333:SF1">
    <property type="entry name" value="CYTOCHROME C-TYPE PROTEIN NAPC"/>
    <property type="match status" value="1"/>
</dbReference>
<evidence type="ECO:0000256" key="5">
    <source>
        <dbReference type="ARBA" id="ARBA00022617"/>
    </source>
</evidence>
<dbReference type="Pfam" id="PF03264">
    <property type="entry name" value="Cytochrom_NNT"/>
    <property type="match status" value="1"/>
</dbReference>
<keyword evidence="7" id="KW-0479">Metal-binding</keyword>
<evidence type="ECO:0000256" key="8">
    <source>
        <dbReference type="ARBA" id="ARBA00022982"/>
    </source>
</evidence>
<comment type="similarity">
    <text evidence="2">Belongs to the NapC/NirT/NrfH family.</text>
</comment>
<sequence>MSVEALTSQNSIMKKIKTRWQRLRDYFLPTYRAKIVAVLCAGTVVGLVVYLVYMSKAYSYLSDEPSVCINCHVMEPYYATWNHSSHALHATCNDCHVPHTSIFHKYFFKAKDGLRHSYVFTMRGEPQAMQAIPESQAVIYQNCVRCHSQLNQEFVHSGRVCPVQIKEGSEQACWDCHRDVPHGGKIGLSATPAARVPFPKSPVPDWLRKAVRKNDTK</sequence>
<evidence type="ECO:0000256" key="6">
    <source>
        <dbReference type="ARBA" id="ARBA00022692"/>
    </source>
</evidence>
<evidence type="ECO:0000259" key="13">
    <source>
        <dbReference type="Pfam" id="PF03264"/>
    </source>
</evidence>
<feature type="domain" description="NapC/NirT cytochrome c N-terminal" evidence="13">
    <location>
        <begin position="32"/>
        <end position="182"/>
    </location>
</feature>
<organism evidence="14 15">
    <name type="scientific">Porphyromonas cangingivalis</name>
    <dbReference type="NCBI Taxonomy" id="36874"/>
    <lineage>
        <taxon>Bacteria</taxon>
        <taxon>Pseudomonadati</taxon>
        <taxon>Bacteroidota</taxon>
        <taxon>Bacteroidia</taxon>
        <taxon>Bacteroidales</taxon>
        <taxon>Porphyromonadaceae</taxon>
        <taxon>Porphyromonas</taxon>
    </lineage>
</organism>